<dbReference type="Pfam" id="PF07729">
    <property type="entry name" value="FCD"/>
    <property type="match status" value="1"/>
</dbReference>
<sequence>MSLTDKAIEQIRELIRSGALPPGSKLPPEPDLAAQLGLSRNLAREAVKALDVARVLEVRRGDGTYVTSLHPSLLLEGLGGAVDLLQSDAGALLDLMEVRRLLEPVATALAATRISDEDLAEAKRHLDAMREARDDVEQLNAHDAAFHRAVVAAAGNESLVTLLEGVSGRTLRARIWRGLVDGQAAGRTLAEHEAIFRALSRRDAALSQAAALLHVSNTEQWLRDHLDATPVASGTPTTTDGDRSGQM</sequence>
<dbReference type="CDD" id="cd07377">
    <property type="entry name" value="WHTH_GntR"/>
    <property type="match status" value="1"/>
</dbReference>
<dbReference type="SMART" id="SM00895">
    <property type="entry name" value="FCD"/>
    <property type="match status" value="1"/>
</dbReference>
<keyword evidence="3" id="KW-0804">Transcription</keyword>
<dbReference type="InterPro" id="IPR036390">
    <property type="entry name" value="WH_DNA-bd_sf"/>
</dbReference>
<dbReference type="Pfam" id="PF00392">
    <property type="entry name" value="GntR"/>
    <property type="match status" value="1"/>
</dbReference>
<name>A0ABZ1H3D7_STRPH</name>
<evidence type="ECO:0000256" key="4">
    <source>
        <dbReference type="SAM" id="MobiDB-lite"/>
    </source>
</evidence>
<evidence type="ECO:0000256" key="1">
    <source>
        <dbReference type="ARBA" id="ARBA00023015"/>
    </source>
</evidence>
<dbReference type="Proteomes" id="UP001340816">
    <property type="component" value="Chromosome"/>
</dbReference>
<organism evidence="6 7">
    <name type="scientific">Streptomyces phaeochromogenes</name>
    <dbReference type="NCBI Taxonomy" id="1923"/>
    <lineage>
        <taxon>Bacteria</taxon>
        <taxon>Bacillati</taxon>
        <taxon>Actinomycetota</taxon>
        <taxon>Actinomycetes</taxon>
        <taxon>Kitasatosporales</taxon>
        <taxon>Streptomycetaceae</taxon>
        <taxon>Streptomyces</taxon>
        <taxon>Streptomyces phaeochromogenes group</taxon>
    </lineage>
</organism>
<reference evidence="6 7" key="1">
    <citation type="submission" date="2022-10" db="EMBL/GenBank/DDBJ databases">
        <title>The complete genomes of actinobacterial strains from the NBC collection.</title>
        <authorList>
            <person name="Joergensen T.S."/>
            <person name="Alvarez Arevalo M."/>
            <person name="Sterndorff E.B."/>
            <person name="Faurdal D."/>
            <person name="Vuksanovic O."/>
            <person name="Mourched A.-S."/>
            <person name="Charusanti P."/>
            <person name="Shaw S."/>
            <person name="Blin K."/>
            <person name="Weber T."/>
        </authorList>
    </citation>
    <scope>NUCLEOTIDE SEQUENCE [LARGE SCALE GENOMIC DNA]</scope>
    <source>
        <strain evidence="6 7">NBC 01752</strain>
    </source>
</reference>
<dbReference type="InterPro" id="IPR000524">
    <property type="entry name" value="Tscrpt_reg_HTH_GntR"/>
</dbReference>
<dbReference type="InterPro" id="IPR011711">
    <property type="entry name" value="GntR_C"/>
</dbReference>
<dbReference type="Gene3D" id="1.10.10.10">
    <property type="entry name" value="Winged helix-like DNA-binding domain superfamily/Winged helix DNA-binding domain"/>
    <property type="match status" value="1"/>
</dbReference>
<evidence type="ECO:0000259" key="5">
    <source>
        <dbReference type="PROSITE" id="PS50949"/>
    </source>
</evidence>
<evidence type="ECO:0000256" key="2">
    <source>
        <dbReference type="ARBA" id="ARBA00023125"/>
    </source>
</evidence>
<dbReference type="SUPFAM" id="SSF48008">
    <property type="entry name" value="GntR ligand-binding domain-like"/>
    <property type="match status" value="1"/>
</dbReference>
<accession>A0ABZ1H3D7</accession>
<dbReference type="PANTHER" id="PTHR43537:SF5">
    <property type="entry name" value="UXU OPERON TRANSCRIPTIONAL REGULATOR"/>
    <property type="match status" value="1"/>
</dbReference>
<dbReference type="InterPro" id="IPR008920">
    <property type="entry name" value="TF_FadR/GntR_C"/>
</dbReference>
<dbReference type="SMART" id="SM00345">
    <property type="entry name" value="HTH_GNTR"/>
    <property type="match status" value="1"/>
</dbReference>
<dbReference type="EMBL" id="CP109135">
    <property type="protein sequence ID" value="WSD11905.1"/>
    <property type="molecule type" value="Genomic_DNA"/>
</dbReference>
<keyword evidence="1" id="KW-0805">Transcription regulation</keyword>
<keyword evidence="7" id="KW-1185">Reference proteome</keyword>
<dbReference type="PANTHER" id="PTHR43537">
    <property type="entry name" value="TRANSCRIPTIONAL REGULATOR, GNTR FAMILY"/>
    <property type="match status" value="1"/>
</dbReference>
<feature type="region of interest" description="Disordered" evidence="4">
    <location>
        <begin position="227"/>
        <end position="247"/>
    </location>
</feature>
<gene>
    <name evidence="6" type="ORF">OHB35_01025</name>
</gene>
<evidence type="ECO:0000256" key="3">
    <source>
        <dbReference type="ARBA" id="ARBA00023163"/>
    </source>
</evidence>
<dbReference type="Gene3D" id="1.20.120.530">
    <property type="entry name" value="GntR ligand-binding domain-like"/>
    <property type="match status" value="1"/>
</dbReference>
<dbReference type="PROSITE" id="PS50949">
    <property type="entry name" value="HTH_GNTR"/>
    <property type="match status" value="1"/>
</dbReference>
<dbReference type="RefSeq" id="WP_326757465.1">
    <property type="nucleotide sequence ID" value="NZ_CP109135.1"/>
</dbReference>
<feature type="domain" description="HTH gntR-type" evidence="5">
    <location>
        <begin position="1"/>
        <end position="69"/>
    </location>
</feature>
<dbReference type="InterPro" id="IPR036388">
    <property type="entry name" value="WH-like_DNA-bd_sf"/>
</dbReference>
<proteinExistence type="predicted"/>
<evidence type="ECO:0000313" key="6">
    <source>
        <dbReference type="EMBL" id="WSD11905.1"/>
    </source>
</evidence>
<keyword evidence="2" id="KW-0238">DNA-binding</keyword>
<protein>
    <submittedName>
        <fullName evidence="6">FadR family transcriptional regulator</fullName>
    </submittedName>
</protein>
<dbReference type="SUPFAM" id="SSF46785">
    <property type="entry name" value="Winged helix' DNA-binding domain"/>
    <property type="match status" value="1"/>
</dbReference>
<evidence type="ECO:0000313" key="7">
    <source>
        <dbReference type="Proteomes" id="UP001340816"/>
    </source>
</evidence>